<evidence type="ECO:0000256" key="1">
    <source>
        <dbReference type="SAM" id="MobiDB-lite"/>
    </source>
</evidence>
<proteinExistence type="predicted"/>
<feature type="region of interest" description="Disordered" evidence="1">
    <location>
        <begin position="73"/>
        <end position="98"/>
    </location>
</feature>
<name>A0A7W5E0H2_9BACT</name>
<dbReference type="AlphaFoldDB" id="A0A7W5E0H2"/>
<accession>A0A7W5E0H2</accession>
<feature type="compositionally biased region" description="Basic and acidic residues" evidence="1">
    <location>
        <begin position="126"/>
        <end position="142"/>
    </location>
</feature>
<organism evidence="2 3">
    <name type="scientific">Aporhodopirellula rubra</name>
    <dbReference type="NCBI Taxonomy" id="980271"/>
    <lineage>
        <taxon>Bacteria</taxon>
        <taxon>Pseudomonadati</taxon>
        <taxon>Planctomycetota</taxon>
        <taxon>Planctomycetia</taxon>
        <taxon>Pirellulales</taxon>
        <taxon>Pirellulaceae</taxon>
        <taxon>Aporhodopirellula</taxon>
    </lineage>
</organism>
<sequence length="168" mass="18903">MLGYVAIGVGAAMAGRLFWMVDDWGRDWTTNHARLSMTNSDPALQPIEVDASSAAVEDMIRKWVDHQSGWAVMSQTENEQHESKQDERADSEPSMRRMHLTRTTPVFRFVDDIHLELTPITSDSPDSPRTRIDAESRSRVGKGDLGQNPRNLKALRAGIIEQTKKSVE</sequence>
<dbReference type="RefSeq" id="WP_221225067.1">
    <property type="nucleotide sequence ID" value="NZ_JACHXU010000008.1"/>
</dbReference>
<feature type="region of interest" description="Disordered" evidence="1">
    <location>
        <begin position="119"/>
        <end position="168"/>
    </location>
</feature>
<reference evidence="2 3" key="1">
    <citation type="submission" date="2020-08" db="EMBL/GenBank/DDBJ databases">
        <title>Genomic Encyclopedia of Type Strains, Phase III (KMG-III): the genomes of soil and plant-associated and newly described type strains.</title>
        <authorList>
            <person name="Whitman W."/>
        </authorList>
    </citation>
    <scope>NUCLEOTIDE SEQUENCE [LARGE SCALE GENOMIC DNA]</scope>
    <source>
        <strain evidence="2 3">CECT 8075</strain>
    </source>
</reference>
<dbReference type="EMBL" id="JACHXU010000008">
    <property type="protein sequence ID" value="MBB3206972.1"/>
    <property type="molecule type" value="Genomic_DNA"/>
</dbReference>
<dbReference type="Pfam" id="PF07386">
    <property type="entry name" value="DUF1499"/>
    <property type="match status" value="1"/>
</dbReference>
<keyword evidence="3" id="KW-1185">Reference proteome</keyword>
<dbReference type="InterPro" id="IPR010865">
    <property type="entry name" value="DUF1499"/>
</dbReference>
<evidence type="ECO:0000313" key="3">
    <source>
        <dbReference type="Proteomes" id="UP000536179"/>
    </source>
</evidence>
<comment type="caution">
    <text evidence="2">The sequence shown here is derived from an EMBL/GenBank/DDBJ whole genome shotgun (WGS) entry which is preliminary data.</text>
</comment>
<feature type="compositionally biased region" description="Basic and acidic residues" evidence="1">
    <location>
        <begin position="78"/>
        <end position="95"/>
    </location>
</feature>
<protein>
    <submittedName>
        <fullName evidence="2">Head-tail adaptor</fullName>
    </submittedName>
</protein>
<gene>
    <name evidence="2" type="ORF">FHS27_002786</name>
</gene>
<evidence type="ECO:0000313" key="2">
    <source>
        <dbReference type="EMBL" id="MBB3206972.1"/>
    </source>
</evidence>
<dbReference type="Proteomes" id="UP000536179">
    <property type="component" value="Unassembled WGS sequence"/>
</dbReference>